<feature type="binding site" evidence="11">
    <location>
        <position position="270"/>
    </location>
    <ligand>
        <name>L-glutamine</name>
        <dbReference type="ChEBI" id="CHEBI:58359"/>
    </ligand>
</feature>
<dbReference type="Pfam" id="PF00988">
    <property type="entry name" value="CPSase_sm_chain"/>
    <property type="match status" value="1"/>
</dbReference>
<comment type="subunit">
    <text evidence="11">Composed of two chains; the small (or glutamine) chain promotes the hydrolysis of glutamine to ammonia, which is used by the large (or ammonia) chain to synthesize carbamoyl phosphate. Tetramer of heterodimers (alpha,beta)4.</text>
</comment>
<feature type="binding site" evidence="11">
    <location>
        <position position="267"/>
    </location>
    <ligand>
        <name>L-glutamine</name>
        <dbReference type="ChEBI" id="CHEBI:58359"/>
    </ligand>
</feature>
<keyword evidence="11" id="KW-0055">Arginine biosynthesis</keyword>
<dbReference type="EMBL" id="DPBP01000047">
    <property type="protein sequence ID" value="HCE18562.1"/>
    <property type="molecule type" value="Genomic_DNA"/>
</dbReference>
<dbReference type="InterPro" id="IPR002474">
    <property type="entry name" value="CarbamoylP_synth_ssu_N"/>
</dbReference>
<keyword evidence="7 11" id="KW-0315">Glutamine amidotransferase</keyword>
<evidence type="ECO:0000256" key="2">
    <source>
        <dbReference type="ARBA" id="ARBA00005077"/>
    </source>
</evidence>
<feature type="binding site" evidence="11">
    <location>
        <position position="308"/>
    </location>
    <ligand>
        <name>L-glutamine</name>
        <dbReference type="ChEBI" id="CHEBI:58359"/>
    </ligand>
</feature>
<dbReference type="InterPro" id="IPR017926">
    <property type="entry name" value="GATASE"/>
</dbReference>
<dbReference type="InterPro" id="IPR029062">
    <property type="entry name" value="Class_I_gatase-like"/>
</dbReference>
<dbReference type="EC" id="6.3.5.5" evidence="11"/>
<feature type="active site" evidence="11">
    <location>
        <position position="353"/>
    </location>
</feature>
<dbReference type="SUPFAM" id="SSF52317">
    <property type="entry name" value="Class I glutamine amidotransferase-like"/>
    <property type="match status" value="1"/>
</dbReference>
<comment type="catalytic activity">
    <reaction evidence="9 11">
        <text>hydrogencarbonate + L-glutamine + 2 ATP + H2O = carbamoyl phosphate + L-glutamate + 2 ADP + phosphate + 2 H(+)</text>
        <dbReference type="Rhea" id="RHEA:18633"/>
        <dbReference type="ChEBI" id="CHEBI:15377"/>
        <dbReference type="ChEBI" id="CHEBI:15378"/>
        <dbReference type="ChEBI" id="CHEBI:17544"/>
        <dbReference type="ChEBI" id="CHEBI:29985"/>
        <dbReference type="ChEBI" id="CHEBI:30616"/>
        <dbReference type="ChEBI" id="CHEBI:43474"/>
        <dbReference type="ChEBI" id="CHEBI:58228"/>
        <dbReference type="ChEBI" id="CHEBI:58359"/>
        <dbReference type="ChEBI" id="CHEBI:456216"/>
        <dbReference type="EC" id="6.3.5.5"/>
    </reaction>
</comment>
<feature type="domain" description="Carbamoyl-phosphate synthase small subunit N-terminal" evidence="12">
    <location>
        <begin position="6"/>
        <end position="136"/>
    </location>
</feature>
<dbReference type="PANTHER" id="PTHR43418:SF7">
    <property type="entry name" value="CARBAMOYL-PHOSPHATE SYNTHASE SMALL CHAIN"/>
    <property type="match status" value="1"/>
</dbReference>
<comment type="function">
    <text evidence="11">Small subunit of the glutamine-dependent carbamoyl phosphate synthetase (CPSase). CPSase catalyzes the formation of carbamoyl phosphate from the ammonia moiety of glutamine, carbonate, and phosphate donated by ATP, constituting the first step of 2 biosynthetic pathways, one leading to arginine and/or urea and the other to pyrimidine nucleotides. The small subunit (glutamine amidotransferase) binds and cleaves glutamine to supply the large subunit with the substrate ammonia.</text>
</comment>
<dbReference type="HAMAP" id="MF_01209">
    <property type="entry name" value="CPSase_S_chain"/>
    <property type="match status" value="1"/>
</dbReference>
<evidence type="ECO:0000256" key="7">
    <source>
        <dbReference type="ARBA" id="ARBA00022962"/>
    </source>
</evidence>
<comment type="caution">
    <text evidence="13">The sequence shown here is derived from an EMBL/GenBank/DDBJ whole genome shotgun (WGS) entry which is preliminary data.</text>
</comment>
<evidence type="ECO:0000256" key="4">
    <source>
        <dbReference type="ARBA" id="ARBA00022598"/>
    </source>
</evidence>
<feature type="active site" evidence="11">
    <location>
        <position position="351"/>
    </location>
</feature>
<keyword evidence="6 11" id="KW-0067">ATP-binding</keyword>
<dbReference type="Gene3D" id="3.50.30.20">
    <property type="entry name" value="Carbamoyl-phosphate synthase small subunit, N-terminal domain"/>
    <property type="match status" value="1"/>
</dbReference>
<sequence>MVAERWSATLVLEDGTTFYGASFGAPADAVFELVFNTSMTGYQEIITDPSYRGQGVLFTTAHIGNVGVNAADVESERPQVEAVVVHSLSRTSSNWRAERSLPDWLAEHGVPGIAGIDTRAITRKLRDQGTMKAALSTCGTSPEALLAMARSWPGLDGRDMVGEVTCQAPYEWKGDAGTPWVGEGDPAGVHLVAMDFGIKRNILRHLARCGARVTVVPAYTSLSEVLALQPDGVFLSNGPGDPAGLPGIVEVVGGLVESGLPVFGICLGQQLIGRALGGRTSRLKFGHHSGNHPVKDLLSGKVLITAQNHNYAVDLESLPSHRIEATHISLNDRTLEGFALSDRPVFCVQFHPEASPGPHDAHGLFDRFFTLVTETSGKKEVRNARA</sequence>
<dbReference type="GO" id="GO:0005524">
    <property type="term" value="F:ATP binding"/>
    <property type="evidence" value="ECO:0007669"/>
    <property type="project" value="UniProtKB-UniRule"/>
</dbReference>
<dbReference type="PANTHER" id="PTHR43418">
    <property type="entry name" value="MULTIFUNCTIONAL TRYPTOPHAN BIOSYNTHESIS PROTEIN-RELATED"/>
    <property type="match status" value="1"/>
</dbReference>
<evidence type="ECO:0000256" key="9">
    <source>
        <dbReference type="ARBA" id="ARBA00048816"/>
    </source>
</evidence>
<keyword evidence="4 11" id="KW-0436">Ligase</keyword>
<keyword evidence="11" id="KW-0028">Amino-acid biosynthesis</keyword>
<dbReference type="GO" id="GO:0006526">
    <property type="term" value="P:L-arginine biosynthetic process"/>
    <property type="evidence" value="ECO:0007669"/>
    <property type="project" value="UniProtKB-UniRule"/>
</dbReference>
<dbReference type="InterPro" id="IPR035686">
    <property type="entry name" value="CPSase_GATase1"/>
</dbReference>
<dbReference type="PRINTS" id="PR00097">
    <property type="entry name" value="ANTSNTHASEII"/>
</dbReference>
<dbReference type="GO" id="GO:0004088">
    <property type="term" value="F:carbamoyl-phosphate synthase (glutamine-hydrolyzing) activity"/>
    <property type="evidence" value="ECO:0007669"/>
    <property type="project" value="UniProtKB-UniRule"/>
</dbReference>
<reference evidence="13 14" key="1">
    <citation type="journal article" date="2018" name="Nat. Biotechnol.">
        <title>A standardized bacterial taxonomy based on genome phylogeny substantially revises the tree of life.</title>
        <authorList>
            <person name="Parks D.H."/>
            <person name="Chuvochina M."/>
            <person name="Waite D.W."/>
            <person name="Rinke C."/>
            <person name="Skarshewski A."/>
            <person name="Chaumeil P.A."/>
            <person name="Hugenholtz P."/>
        </authorList>
    </citation>
    <scope>NUCLEOTIDE SEQUENCE [LARGE SCALE GENOMIC DNA]</scope>
    <source>
        <strain evidence="13">UBA8781</strain>
    </source>
</reference>
<dbReference type="PRINTS" id="PR00099">
    <property type="entry name" value="CPSGATASE"/>
</dbReference>
<comment type="pathway">
    <text evidence="1 11">Pyrimidine metabolism; UMP biosynthesis via de novo pathway; (S)-dihydroorotate from bicarbonate: step 1/3.</text>
</comment>
<evidence type="ECO:0000313" key="13">
    <source>
        <dbReference type="EMBL" id="HCE18562.1"/>
    </source>
</evidence>
<dbReference type="PRINTS" id="PR00096">
    <property type="entry name" value="GATASE"/>
</dbReference>
<dbReference type="InterPro" id="IPR036480">
    <property type="entry name" value="CarbP_synth_ssu_N_sf"/>
</dbReference>
<accession>A0A3D1JJ73</accession>
<comment type="similarity">
    <text evidence="3 11">Belongs to the CarA family.</text>
</comment>
<evidence type="ECO:0000256" key="10">
    <source>
        <dbReference type="ARBA" id="ARBA00049285"/>
    </source>
</evidence>
<evidence type="ECO:0000256" key="3">
    <source>
        <dbReference type="ARBA" id="ARBA00007800"/>
    </source>
</evidence>
<dbReference type="GO" id="GO:0044205">
    <property type="term" value="P:'de novo' UMP biosynthetic process"/>
    <property type="evidence" value="ECO:0007669"/>
    <property type="project" value="UniProtKB-UniRule"/>
</dbReference>
<keyword evidence="5 11" id="KW-0547">Nucleotide-binding</keyword>
<comment type="caution">
    <text evidence="11">Lacks conserved residue(s) required for the propagation of feature annotation.</text>
</comment>
<dbReference type="InterPro" id="IPR050472">
    <property type="entry name" value="Anth_synth/Amidotransfase"/>
</dbReference>
<evidence type="ECO:0000259" key="12">
    <source>
        <dbReference type="SMART" id="SM01097"/>
    </source>
</evidence>
<dbReference type="GO" id="GO:0006207">
    <property type="term" value="P:'de novo' pyrimidine nucleobase biosynthetic process"/>
    <property type="evidence" value="ECO:0007669"/>
    <property type="project" value="InterPro"/>
</dbReference>
<evidence type="ECO:0000256" key="5">
    <source>
        <dbReference type="ARBA" id="ARBA00022741"/>
    </source>
</evidence>
<dbReference type="GO" id="GO:0004359">
    <property type="term" value="F:glutaminase activity"/>
    <property type="evidence" value="ECO:0007669"/>
    <property type="project" value="RHEA"/>
</dbReference>
<dbReference type="Proteomes" id="UP000264141">
    <property type="component" value="Unassembled WGS sequence"/>
</dbReference>
<evidence type="ECO:0000313" key="14">
    <source>
        <dbReference type="Proteomes" id="UP000264141"/>
    </source>
</evidence>
<dbReference type="STRING" id="229919.GCA_001050195_02677"/>
<feature type="binding site" evidence="11">
    <location>
        <position position="238"/>
    </location>
    <ligand>
        <name>L-glutamine</name>
        <dbReference type="ChEBI" id="CHEBI:58359"/>
    </ligand>
</feature>
<dbReference type="SMART" id="SM01097">
    <property type="entry name" value="CPSase_sm_chain"/>
    <property type="match status" value="1"/>
</dbReference>
<comment type="catalytic activity">
    <reaction evidence="10 11">
        <text>L-glutamine + H2O = L-glutamate + NH4(+)</text>
        <dbReference type="Rhea" id="RHEA:15889"/>
        <dbReference type="ChEBI" id="CHEBI:15377"/>
        <dbReference type="ChEBI" id="CHEBI:28938"/>
        <dbReference type="ChEBI" id="CHEBI:29985"/>
        <dbReference type="ChEBI" id="CHEBI:58359"/>
    </reaction>
</comment>
<evidence type="ECO:0000256" key="8">
    <source>
        <dbReference type="ARBA" id="ARBA00022975"/>
    </source>
</evidence>
<dbReference type="NCBIfam" id="NF009475">
    <property type="entry name" value="PRK12838.1"/>
    <property type="match status" value="1"/>
</dbReference>
<feature type="binding site" evidence="11">
    <location>
        <position position="50"/>
    </location>
    <ligand>
        <name>L-glutamine</name>
        <dbReference type="ChEBI" id="CHEBI:58359"/>
    </ligand>
</feature>
<name>A0A3D1JJ73_9CHLR</name>
<organism evidence="13 14">
    <name type="scientific">Anaerolinea thermolimosa</name>
    <dbReference type="NCBI Taxonomy" id="229919"/>
    <lineage>
        <taxon>Bacteria</taxon>
        <taxon>Bacillati</taxon>
        <taxon>Chloroflexota</taxon>
        <taxon>Anaerolineae</taxon>
        <taxon>Anaerolineales</taxon>
        <taxon>Anaerolineaceae</taxon>
        <taxon>Anaerolinea</taxon>
    </lineage>
</organism>
<dbReference type="NCBIfam" id="TIGR01368">
    <property type="entry name" value="CPSaseIIsmall"/>
    <property type="match status" value="1"/>
</dbReference>
<dbReference type="RefSeq" id="WP_062194785.1">
    <property type="nucleotide sequence ID" value="NZ_DF967965.1"/>
</dbReference>
<evidence type="ECO:0000256" key="6">
    <source>
        <dbReference type="ARBA" id="ARBA00022840"/>
    </source>
</evidence>
<dbReference type="InterPro" id="IPR006274">
    <property type="entry name" value="CarbamoylP_synth_ssu"/>
</dbReference>
<keyword evidence="8 11" id="KW-0665">Pyrimidine biosynthesis</keyword>
<feature type="active site" description="Nucleophile" evidence="11">
    <location>
        <position position="266"/>
    </location>
</feature>
<feature type="region of interest" description="CPSase" evidence="11">
    <location>
        <begin position="1"/>
        <end position="189"/>
    </location>
</feature>
<dbReference type="AlphaFoldDB" id="A0A3D1JJ73"/>
<dbReference type="Gene3D" id="3.40.50.880">
    <property type="match status" value="1"/>
</dbReference>
<dbReference type="GO" id="GO:0006541">
    <property type="term" value="P:glutamine metabolic process"/>
    <property type="evidence" value="ECO:0007669"/>
    <property type="project" value="InterPro"/>
</dbReference>
<dbReference type="UniPathway" id="UPA00068">
    <property type="reaction ID" value="UER00171"/>
</dbReference>
<feature type="binding site" evidence="11">
    <location>
        <position position="240"/>
    </location>
    <ligand>
        <name>L-glutamine</name>
        <dbReference type="ChEBI" id="CHEBI:58359"/>
    </ligand>
</feature>
<protein>
    <recommendedName>
        <fullName evidence="11">Carbamoyl phosphate synthase small chain</fullName>
        <ecNumber evidence="11">6.3.5.5</ecNumber>
    </recommendedName>
    <alternativeName>
        <fullName evidence="11">Carbamoyl phosphate synthetase glutamine chain</fullName>
    </alternativeName>
</protein>
<dbReference type="OrthoDB" id="9804328at2"/>
<dbReference type="CDD" id="cd01744">
    <property type="entry name" value="GATase1_CPSase"/>
    <property type="match status" value="1"/>
</dbReference>
<dbReference type="UniPathway" id="UPA00070">
    <property type="reaction ID" value="UER00115"/>
</dbReference>
<comment type="pathway">
    <text evidence="2 11">Amino-acid biosynthesis; L-arginine biosynthesis; carbamoyl phosphate from bicarbonate: step 1/1.</text>
</comment>
<evidence type="ECO:0000256" key="1">
    <source>
        <dbReference type="ARBA" id="ARBA00004812"/>
    </source>
</evidence>
<dbReference type="Pfam" id="PF00117">
    <property type="entry name" value="GATase"/>
    <property type="match status" value="1"/>
</dbReference>
<dbReference type="PROSITE" id="PS51273">
    <property type="entry name" value="GATASE_TYPE_1"/>
    <property type="match status" value="1"/>
</dbReference>
<dbReference type="FunFam" id="3.50.30.20:FF:000001">
    <property type="entry name" value="Carbamoyl-phosphate synthase small chain"/>
    <property type="match status" value="1"/>
</dbReference>
<evidence type="ECO:0000256" key="11">
    <source>
        <dbReference type="HAMAP-Rule" id="MF_01209"/>
    </source>
</evidence>
<proteinExistence type="inferred from homology"/>
<gene>
    <name evidence="11" type="primary">carA</name>
    <name evidence="13" type="ORF">DEQ80_11955</name>
</gene>
<dbReference type="SUPFAM" id="SSF52021">
    <property type="entry name" value="Carbamoyl phosphate synthetase, small subunit N-terminal domain"/>
    <property type="match status" value="1"/>
</dbReference>
<feature type="binding site" evidence="11">
    <location>
        <position position="311"/>
    </location>
    <ligand>
        <name>L-glutamine</name>
        <dbReference type="ChEBI" id="CHEBI:58359"/>
    </ligand>
</feature>